<feature type="domain" description="Rho termination factor-like N-terminal" evidence="2">
    <location>
        <begin position="84"/>
        <end position="116"/>
    </location>
</feature>
<dbReference type="OrthoDB" id="3731224at2"/>
<accession>A0A1S1QT22</accession>
<organism evidence="3 4">
    <name type="scientific">Parafrankia colletiae</name>
    <dbReference type="NCBI Taxonomy" id="573497"/>
    <lineage>
        <taxon>Bacteria</taxon>
        <taxon>Bacillati</taxon>
        <taxon>Actinomycetota</taxon>
        <taxon>Actinomycetes</taxon>
        <taxon>Frankiales</taxon>
        <taxon>Frankiaceae</taxon>
        <taxon>Parafrankia</taxon>
    </lineage>
</organism>
<dbReference type="InterPro" id="IPR037205">
    <property type="entry name" value="ChaB_sf"/>
</dbReference>
<feature type="region of interest" description="Disordered" evidence="1">
    <location>
        <begin position="1"/>
        <end position="25"/>
    </location>
</feature>
<feature type="region of interest" description="Disordered" evidence="1">
    <location>
        <begin position="39"/>
        <end position="84"/>
    </location>
</feature>
<gene>
    <name evidence="3" type="ORF">CC117_17480</name>
</gene>
<dbReference type="InterPro" id="IPR011112">
    <property type="entry name" value="Rho-like_N"/>
</dbReference>
<keyword evidence="4" id="KW-1185">Reference proteome</keyword>
<name>A0A1S1QT22_9ACTN</name>
<evidence type="ECO:0000256" key="1">
    <source>
        <dbReference type="SAM" id="MobiDB-lite"/>
    </source>
</evidence>
<dbReference type="Gene3D" id="1.10.1740.70">
    <property type="entry name" value="ChaB"/>
    <property type="match status" value="1"/>
</dbReference>
<dbReference type="Proteomes" id="UP000179627">
    <property type="component" value="Unassembled WGS sequence"/>
</dbReference>
<dbReference type="EMBL" id="MBLM01000115">
    <property type="protein sequence ID" value="OHV36709.1"/>
    <property type="molecule type" value="Genomic_DNA"/>
</dbReference>
<protein>
    <submittedName>
        <fullName evidence="3">Cation transport regulator ChaB</fullName>
    </submittedName>
</protein>
<dbReference type="Pfam" id="PF07498">
    <property type="entry name" value="Rho_N"/>
    <property type="match status" value="1"/>
</dbReference>
<dbReference type="SUPFAM" id="SSF140376">
    <property type="entry name" value="ChaB-like"/>
    <property type="match status" value="1"/>
</dbReference>
<dbReference type="Pfam" id="PF06150">
    <property type="entry name" value="ChaB"/>
    <property type="match status" value="1"/>
</dbReference>
<feature type="compositionally biased region" description="Basic and acidic residues" evidence="1">
    <location>
        <begin position="42"/>
        <end position="52"/>
    </location>
</feature>
<evidence type="ECO:0000259" key="2">
    <source>
        <dbReference type="Pfam" id="PF07498"/>
    </source>
</evidence>
<evidence type="ECO:0000313" key="4">
    <source>
        <dbReference type="Proteomes" id="UP000179627"/>
    </source>
</evidence>
<sequence>MARSDDKAVRTWKKTHDSAVETYGEGARAHRAAFASLKHTHEKTGDHWEPKAKAGPSDAQAAKRAPQSLRNPSRTAEGVDANASVAHLREVARDLDIAGRSTMKKADLVEAIKKANRRATAAARTM</sequence>
<feature type="compositionally biased region" description="Basic and acidic residues" evidence="1">
    <location>
        <begin position="1"/>
        <end position="19"/>
    </location>
</feature>
<comment type="caution">
    <text evidence="3">The sequence shown here is derived from an EMBL/GenBank/DDBJ whole genome shotgun (WGS) entry which is preliminary data.</text>
</comment>
<dbReference type="InterPro" id="IPR009317">
    <property type="entry name" value="ChaB"/>
</dbReference>
<dbReference type="AlphaFoldDB" id="A0A1S1QT22"/>
<proteinExistence type="predicted"/>
<reference evidence="4" key="1">
    <citation type="submission" date="2016-07" db="EMBL/GenBank/DDBJ databases">
        <title>Sequence Frankia sp. strain CcI1.17.</title>
        <authorList>
            <person name="Ghodhbane-Gtari F."/>
            <person name="Swanson E."/>
            <person name="Gueddou A."/>
            <person name="Morris K."/>
            <person name="Hezbri K."/>
            <person name="Ktari A."/>
            <person name="Nouioui I."/>
            <person name="Abebe-Akele F."/>
            <person name="Simpson S."/>
            <person name="Thomas K."/>
            <person name="Gtari M."/>
            <person name="Tisa L.S."/>
            <person name="Hurst S."/>
        </authorList>
    </citation>
    <scope>NUCLEOTIDE SEQUENCE [LARGE SCALE GENOMIC DNA]</scope>
    <source>
        <strain evidence="4">Cc1.17</strain>
    </source>
</reference>
<dbReference type="GO" id="GO:0006353">
    <property type="term" value="P:DNA-templated transcription termination"/>
    <property type="evidence" value="ECO:0007669"/>
    <property type="project" value="InterPro"/>
</dbReference>
<evidence type="ECO:0000313" key="3">
    <source>
        <dbReference type="EMBL" id="OHV36709.1"/>
    </source>
</evidence>